<reference evidence="15 16" key="1">
    <citation type="submission" date="2021-05" db="EMBL/GenBank/DDBJ databases">
        <title>Kineosporia and Streptomyces sp. nov. two new marine actinobacteria isolated from Coral.</title>
        <authorList>
            <person name="Buangrab K."/>
            <person name="Sutthacheep M."/>
            <person name="Yeemin T."/>
            <person name="Harunari E."/>
            <person name="Igarashi Y."/>
            <person name="Kanchanasin P."/>
            <person name="Tanasupawat S."/>
            <person name="Phongsopitanun W."/>
        </authorList>
    </citation>
    <scope>NUCLEOTIDE SEQUENCE [LARGE SCALE GENOMIC DNA]</scope>
    <source>
        <strain evidence="15 16">J2-2</strain>
    </source>
</reference>
<evidence type="ECO:0000313" key="16">
    <source>
        <dbReference type="Proteomes" id="UP001197247"/>
    </source>
</evidence>
<evidence type="ECO:0000256" key="8">
    <source>
        <dbReference type="ARBA" id="ARBA00022842"/>
    </source>
</evidence>
<organism evidence="15 16">
    <name type="scientific">Kineosporia corallincola</name>
    <dbReference type="NCBI Taxonomy" id="2835133"/>
    <lineage>
        <taxon>Bacteria</taxon>
        <taxon>Bacillati</taxon>
        <taxon>Actinomycetota</taxon>
        <taxon>Actinomycetes</taxon>
        <taxon>Kineosporiales</taxon>
        <taxon>Kineosporiaceae</taxon>
        <taxon>Kineosporia</taxon>
    </lineage>
</organism>
<evidence type="ECO:0000256" key="1">
    <source>
        <dbReference type="ARBA" id="ARBA00001946"/>
    </source>
</evidence>
<dbReference type="GO" id="GO:0016787">
    <property type="term" value="F:hydrolase activity"/>
    <property type="evidence" value="ECO:0007669"/>
    <property type="project" value="UniProtKB-KW"/>
</dbReference>
<proteinExistence type="inferred from homology"/>
<dbReference type="InterPro" id="IPR004469">
    <property type="entry name" value="PSP"/>
</dbReference>
<keyword evidence="7 15" id="KW-0378">Hydrolase</keyword>
<dbReference type="InterPro" id="IPR050582">
    <property type="entry name" value="HAD-like_SerB"/>
</dbReference>
<evidence type="ECO:0000256" key="9">
    <source>
        <dbReference type="ARBA" id="ARBA00023299"/>
    </source>
</evidence>
<evidence type="ECO:0000256" key="13">
    <source>
        <dbReference type="SAM" id="MobiDB-lite"/>
    </source>
</evidence>
<dbReference type="Pfam" id="PF13740">
    <property type="entry name" value="ACT_6"/>
    <property type="match status" value="1"/>
</dbReference>
<dbReference type="EC" id="3.1.3.3" evidence="4"/>
<dbReference type="Pfam" id="PF21086">
    <property type="entry name" value="ACT_PSP_2"/>
    <property type="match status" value="1"/>
</dbReference>
<dbReference type="SFLD" id="SFLDF00029">
    <property type="entry name" value="phosphoserine_phosphatase"/>
    <property type="match status" value="1"/>
</dbReference>
<evidence type="ECO:0000256" key="4">
    <source>
        <dbReference type="ARBA" id="ARBA00012640"/>
    </source>
</evidence>
<accession>A0ABS5TMS9</accession>
<dbReference type="PANTHER" id="PTHR43344">
    <property type="entry name" value="PHOSPHOSERINE PHOSPHATASE"/>
    <property type="match status" value="1"/>
</dbReference>
<dbReference type="SUPFAM" id="SSF56784">
    <property type="entry name" value="HAD-like"/>
    <property type="match status" value="1"/>
</dbReference>
<comment type="catalytic activity">
    <reaction evidence="12">
        <text>O-phospho-D-serine + H2O = D-serine + phosphate</text>
        <dbReference type="Rhea" id="RHEA:24873"/>
        <dbReference type="ChEBI" id="CHEBI:15377"/>
        <dbReference type="ChEBI" id="CHEBI:35247"/>
        <dbReference type="ChEBI" id="CHEBI:43474"/>
        <dbReference type="ChEBI" id="CHEBI:58680"/>
        <dbReference type="EC" id="3.1.3.3"/>
    </reaction>
</comment>
<comment type="caution">
    <text evidence="15">The sequence shown here is derived from an EMBL/GenBank/DDBJ whole genome shotgun (WGS) entry which is preliminary data.</text>
</comment>
<dbReference type="CDD" id="cd07500">
    <property type="entry name" value="HAD_PSP"/>
    <property type="match status" value="1"/>
</dbReference>
<evidence type="ECO:0000256" key="10">
    <source>
        <dbReference type="ARBA" id="ARBA00031693"/>
    </source>
</evidence>
<dbReference type="Proteomes" id="UP001197247">
    <property type="component" value="Unassembled WGS sequence"/>
</dbReference>
<evidence type="ECO:0000256" key="5">
    <source>
        <dbReference type="ARBA" id="ARBA00022605"/>
    </source>
</evidence>
<evidence type="ECO:0000259" key="14">
    <source>
        <dbReference type="Pfam" id="PF21086"/>
    </source>
</evidence>
<protein>
    <recommendedName>
        <fullName evidence="4">phosphoserine phosphatase</fullName>
        <ecNumber evidence="4">3.1.3.3</ecNumber>
    </recommendedName>
    <alternativeName>
        <fullName evidence="10">O-phosphoserine phosphohydrolase</fullName>
    </alternativeName>
</protein>
<dbReference type="CDD" id="cd04870">
    <property type="entry name" value="ACT_PSP_1"/>
    <property type="match status" value="1"/>
</dbReference>
<sequence length="441" mass="46256">MVSFRQRSTSLGAVTTQQDVLPPAGRLPSDSARTVLFTLTGPDRPGVTTAVFGVLIRSGVEVLDVEQVVVRGHLTLSVLVTAGQDESGMILAVRMAGSDLGLSVSGEPGTGDNSKRRRNRLAVTLLGAPLLPSAVAGVTGRIAGHGANIDRIRRISRFPVTTIELDVSGGDGETLRRELAAEAMAHGADLAVSPAGLARRGRRVVVMDVDSTLIQDEVIELLAAHAGPEAEQRVAAVTERAMRGELDFAQSLHERVACLAGLPESVLGEVYAAVRLTRGARTLVRTMRRLGLTVGVVSGGFAEVVEPLARDLGITHVLANRLEIADGRLTGRVLGDVVDRAGKAAALRRFAELEGLPLSRTVAIGDGANDLDMLAAAGLGVAFNAKPVVREQADTSLSVPYLDAVLYLLGIPRSEIEDADEALDDTTRDDTTGDNTTGGTR</sequence>
<dbReference type="SUPFAM" id="SSF55021">
    <property type="entry name" value="ACT-like"/>
    <property type="match status" value="1"/>
</dbReference>
<keyword evidence="5" id="KW-0028">Amino-acid biosynthesis</keyword>
<evidence type="ECO:0000256" key="6">
    <source>
        <dbReference type="ARBA" id="ARBA00022723"/>
    </source>
</evidence>
<dbReference type="Gene3D" id="3.30.70.260">
    <property type="match status" value="2"/>
</dbReference>
<evidence type="ECO:0000256" key="7">
    <source>
        <dbReference type="ARBA" id="ARBA00022801"/>
    </source>
</evidence>
<comment type="cofactor">
    <cofactor evidence="1">
        <name>Mg(2+)</name>
        <dbReference type="ChEBI" id="CHEBI:18420"/>
    </cofactor>
</comment>
<dbReference type="InterPro" id="IPR023214">
    <property type="entry name" value="HAD_sf"/>
</dbReference>
<dbReference type="Pfam" id="PF12710">
    <property type="entry name" value="HAD"/>
    <property type="match status" value="1"/>
</dbReference>
<dbReference type="NCBIfam" id="TIGR00338">
    <property type="entry name" value="serB"/>
    <property type="match status" value="1"/>
</dbReference>
<evidence type="ECO:0000313" key="15">
    <source>
        <dbReference type="EMBL" id="MBT0772397.1"/>
    </source>
</evidence>
<dbReference type="NCBIfam" id="TIGR01488">
    <property type="entry name" value="HAD-SF-IB"/>
    <property type="match status" value="1"/>
</dbReference>
<feature type="domain" description="Phosphoserine phosphatase ACT" evidence="14">
    <location>
        <begin position="122"/>
        <end position="192"/>
    </location>
</feature>
<keyword evidence="9" id="KW-0718">Serine biosynthesis</keyword>
<dbReference type="InterPro" id="IPR045865">
    <property type="entry name" value="ACT-like_dom_sf"/>
</dbReference>
<comment type="similarity">
    <text evidence="3">Belongs to the HAD-like hydrolase superfamily. SerB family.</text>
</comment>
<evidence type="ECO:0000256" key="12">
    <source>
        <dbReference type="ARBA" id="ARBA00048523"/>
    </source>
</evidence>
<name>A0ABS5TMS9_9ACTN</name>
<comment type="pathway">
    <text evidence="2">Amino-acid biosynthesis; L-serine biosynthesis; L-serine from 3-phospho-D-glycerate: step 3/3.</text>
</comment>
<feature type="region of interest" description="Disordered" evidence="13">
    <location>
        <begin position="419"/>
        <end position="441"/>
    </location>
</feature>
<comment type="catalytic activity">
    <reaction evidence="11">
        <text>O-phospho-L-serine + H2O = L-serine + phosphate</text>
        <dbReference type="Rhea" id="RHEA:21208"/>
        <dbReference type="ChEBI" id="CHEBI:15377"/>
        <dbReference type="ChEBI" id="CHEBI:33384"/>
        <dbReference type="ChEBI" id="CHEBI:43474"/>
        <dbReference type="ChEBI" id="CHEBI:57524"/>
        <dbReference type="EC" id="3.1.3.3"/>
    </reaction>
</comment>
<dbReference type="SFLD" id="SFLDS00003">
    <property type="entry name" value="Haloacid_Dehalogenase"/>
    <property type="match status" value="1"/>
</dbReference>
<evidence type="ECO:0000256" key="11">
    <source>
        <dbReference type="ARBA" id="ARBA00048138"/>
    </source>
</evidence>
<evidence type="ECO:0000256" key="3">
    <source>
        <dbReference type="ARBA" id="ARBA00009184"/>
    </source>
</evidence>
<keyword evidence="6" id="KW-0479">Metal-binding</keyword>
<dbReference type="SFLD" id="SFLDG01136">
    <property type="entry name" value="C1.6:_Phosphoserine_Phosphatas"/>
    <property type="match status" value="1"/>
</dbReference>
<gene>
    <name evidence="15" type="primary">serB</name>
    <name evidence="15" type="ORF">KIH74_25860</name>
</gene>
<dbReference type="InterPro" id="IPR036412">
    <property type="entry name" value="HAD-like_sf"/>
</dbReference>
<dbReference type="PANTHER" id="PTHR43344:SF2">
    <property type="entry name" value="PHOSPHOSERINE PHOSPHATASE"/>
    <property type="match status" value="1"/>
</dbReference>
<keyword evidence="8" id="KW-0460">Magnesium</keyword>
<dbReference type="Gene3D" id="3.40.50.1000">
    <property type="entry name" value="HAD superfamily/HAD-like"/>
    <property type="match status" value="1"/>
</dbReference>
<dbReference type="SFLD" id="SFLDG01137">
    <property type="entry name" value="C1.6.1:_Phosphoserine_Phosphat"/>
    <property type="match status" value="1"/>
</dbReference>
<evidence type="ECO:0000256" key="2">
    <source>
        <dbReference type="ARBA" id="ARBA00005135"/>
    </source>
</evidence>
<dbReference type="InterPro" id="IPR049148">
    <property type="entry name" value="PSP_ACT"/>
</dbReference>
<keyword evidence="16" id="KW-1185">Reference proteome</keyword>
<dbReference type="EMBL" id="JAHBAY010000012">
    <property type="protein sequence ID" value="MBT0772397.1"/>
    <property type="molecule type" value="Genomic_DNA"/>
</dbReference>